<evidence type="ECO:0000259" key="6">
    <source>
        <dbReference type="Pfam" id="PF03807"/>
    </source>
</evidence>
<evidence type="ECO:0000256" key="2">
    <source>
        <dbReference type="ARBA" id="ARBA00022857"/>
    </source>
</evidence>
<dbReference type="GO" id="GO:0005737">
    <property type="term" value="C:cytoplasm"/>
    <property type="evidence" value="ECO:0007669"/>
    <property type="project" value="UniProtKB-SubCell"/>
</dbReference>
<dbReference type="PANTHER" id="PTHR11645">
    <property type="entry name" value="PYRROLINE-5-CARBOXYLATE REDUCTASE"/>
    <property type="match status" value="1"/>
</dbReference>
<gene>
    <name evidence="4 8" type="primary">proC</name>
    <name evidence="8" type="ORF">MPNT_10343</name>
</gene>
<comment type="catalytic activity">
    <reaction evidence="4">
        <text>L-proline + NADP(+) = (S)-1-pyrroline-5-carboxylate + NADPH + 2 H(+)</text>
        <dbReference type="Rhea" id="RHEA:14109"/>
        <dbReference type="ChEBI" id="CHEBI:15378"/>
        <dbReference type="ChEBI" id="CHEBI:17388"/>
        <dbReference type="ChEBI" id="CHEBI:57783"/>
        <dbReference type="ChEBI" id="CHEBI:58349"/>
        <dbReference type="ChEBI" id="CHEBI:60039"/>
        <dbReference type="EC" id="1.5.1.2"/>
    </reaction>
</comment>
<feature type="binding site" evidence="5">
    <location>
        <position position="61"/>
    </location>
    <ligand>
        <name>NADPH</name>
        <dbReference type="ChEBI" id="CHEBI:57783"/>
    </ligand>
</feature>
<dbReference type="AlphaFoldDB" id="A0A8J2BJN3"/>
<dbReference type="HAMAP" id="MF_01925">
    <property type="entry name" value="P5C_reductase"/>
    <property type="match status" value="1"/>
</dbReference>
<dbReference type="RefSeq" id="WP_174581773.1">
    <property type="nucleotide sequence ID" value="NZ_CAJNOB010000001.1"/>
</dbReference>
<dbReference type="GO" id="GO:0004735">
    <property type="term" value="F:pyrroline-5-carboxylate reductase activity"/>
    <property type="evidence" value="ECO:0007669"/>
    <property type="project" value="UniProtKB-UniRule"/>
</dbReference>
<keyword evidence="4" id="KW-0028">Amino-acid biosynthesis</keyword>
<dbReference type="SUPFAM" id="SSF51735">
    <property type="entry name" value="NAD(P)-binding Rossmann-fold domains"/>
    <property type="match status" value="1"/>
</dbReference>
<dbReference type="Pfam" id="PF14748">
    <property type="entry name" value="P5CR_dimer"/>
    <property type="match status" value="1"/>
</dbReference>
<sequence length="279" mass="30370">MKVSSIGIFGGGRIAQALADGLARMAPDELERVYVSARSPVTLSHWEKWVDRSRLFSPAGNAVLARRCDVLLLSVKPKDLPQLRAEMGEIVPPKLIVSLVAGRSLRFLEELFGCDVSLVRALPNVAVAVGKGLTACAAGPGVEPSSLEWVLGFFGRLGRAILLEERLLDPFTVLAGCGPAYGFLFLSLLTEAGMALGWDDSESRAFAVSLLDGVVGLSEAYPSLGWEEFVQWVRSPEGVTDTVCRQLERGRWRESFLEAIQKGVEKLVQMQKEAGDRRV</sequence>
<keyword evidence="2 4" id="KW-0521">NADP</keyword>
<comment type="pathway">
    <text evidence="4">Amino-acid biosynthesis; L-proline biosynthesis; L-proline from L-glutamate 5-semialdehyde: step 1/1.</text>
</comment>
<evidence type="ECO:0000256" key="1">
    <source>
        <dbReference type="ARBA" id="ARBA00005525"/>
    </source>
</evidence>
<comment type="similarity">
    <text evidence="1 4">Belongs to the pyrroline-5-carboxylate reductase family.</text>
</comment>
<evidence type="ECO:0000313" key="9">
    <source>
        <dbReference type="Proteomes" id="UP000663859"/>
    </source>
</evidence>
<dbReference type="Gene3D" id="1.10.3730.10">
    <property type="entry name" value="ProC C-terminal domain-like"/>
    <property type="match status" value="1"/>
</dbReference>
<dbReference type="PANTHER" id="PTHR11645:SF0">
    <property type="entry name" value="PYRROLINE-5-CARBOXYLATE REDUCTASE 3"/>
    <property type="match status" value="1"/>
</dbReference>
<dbReference type="EC" id="1.5.1.2" evidence="4"/>
<dbReference type="PIRSF" id="PIRSF000193">
    <property type="entry name" value="Pyrrol-5-carb_rd"/>
    <property type="match status" value="1"/>
</dbReference>
<dbReference type="InterPro" id="IPR008927">
    <property type="entry name" value="6-PGluconate_DH-like_C_sf"/>
</dbReference>
<evidence type="ECO:0000256" key="5">
    <source>
        <dbReference type="PIRSR" id="PIRSR000193-1"/>
    </source>
</evidence>
<feature type="domain" description="Pyrroline-5-carboxylate reductase catalytic N-terminal" evidence="6">
    <location>
        <begin position="6"/>
        <end position="102"/>
    </location>
</feature>
<dbReference type="InterPro" id="IPR028939">
    <property type="entry name" value="P5C_Rdtase_cat_N"/>
</dbReference>
<dbReference type="Pfam" id="PF03807">
    <property type="entry name" value="F420_oxidored"/>
    <property type="match status" value="1"/>
</dbReference>
<dbReference type="InterPro" id="IPR029036">
    <property type="entry name" value="P5CR_dimer"/>
</dbReference>
<dbReference type="GO" id="GO:0055129">
    <property type="term" value="P:L-proline biosynthetic process"/>
    <property type="evidence" value="ECO:0007669"/>
    <property type="project" value="UniProtKB-UniRule"/>
</dbReference>
<organism evidence="8 9">
    <name type="scientific">Candidatus Methylacidithermus pantelleriae</name>
    <dbReference type="NCBI Taxonomy" id="2744239"/>
    <lineage>
        <taxon>Bacteria</taxon>
        <taxon>Pseudomonadati</taxon>
        <taxon>Verrucomicrobiota</taxon>
        <taxon>Methylacidiphilae</taxon>
        <taxon>Methylacidiphilales</taxon>
        <taxon>Methylacidiphilaceae</taxon>
        <taxon>Candidatus Methylacidithermus</taxon>
    </lineage>
</organism>
<comment type="caution">
    <text evidence="8">The sequence shown here is derived from an EMBL/GenBank/DDBJ whole genome shotgun (WGS) entry which is preliminary data.</text>
</comment>
<keyword evidence="3 4" id="KW-0560">Oxidoreductase</keyword>
<accession>A0A8J2BJN3</accession>
<name>A0A8J2BJN3_9BACT</name>
<protein>
    <recommendedName>
        <fullName evidence="4">Pyrroline-5-carboxylate reductase</fullName>
        <shortName evidence="4">P5C reductase</shortName>
        <shortName evidence="4">P5CR</shortName>
        <ecNumber evidence="4">1.5.1.2</ecNumber>
    </recommendedName>
    <alternativeName>
        <fullName evidence="4">PCA reductase</fullName>
    </alternativeName>
</protein>
<evidence type="ECO:0000259" key="7">
    <source>
        <dbReference type="Pfam" id="PF14748"/>
    </source>
</evidence>
<dbReference type="EMBL" id="CAJNOB010000001">
    <property type="protein sequence ID" value="CAF0689739.1"/>
    <property type="molecule type" value="Genomic_DNA"/>
</dbReference>
<dbReference type="InterPro" id="IPR036291">
    <property type="entry name" value="NAD(P)-bd_dom_sf"/>
</dbReference>
<dbReference type="Gene3D" id="3.40.50.720">
    <property type="entry name" value="NAD(P)-binding Rossmann-like Domain"/>
    <property type="match status" value="1"/>
</dbReference>
<evidence type="ECO:0000256" key="3">
    <source>
        <dbReference type="ARBA" id="ARBA00023002"/>
    </source>
</evidence>
<comment type="subcellular location">
    <subcellularLocation>
        <location evidence="4">Cytoplasm</location>
    </subcellularLocation>
</comment>
<dbReference type="UniPathway" id="UPA00098">
    <property type="reaction ID" value="UER00361"/>
</dbReference>
<evidence type="ECO:0000256" key="4">
    <source>
        <dbReference type="HAMAP-Rule" id="MF_01925"/>
    </source>
</evidence>
<dbReference type="SUPFAM" id="SSF48179">
    <property type="entry name" value="6-phosphogluconate dehydrogenase C-terminal domain-like"/>
    <property type="match status" value="1"/>
</dbReference>
<evidence type="ECO:0000313" key="8">
    <source>
        <dbReference type="EMBL" id="CAF0689739.1"/>
    </source>
</evidence>
<proteinExistence type="inferred from homology"/>
<keyword evidence="4" id="KW-0963">Cytoplasm</keyword>
<dbReference type="InterPro" id="IPR000304">
    <property type="entry name" value="Pyrroline-COOH_reductase"/>
</dbReference>
<dbReference type="Proteomes" id="UP000663859">
    <property type="component" value="Unassembled WGS sequence"/>
</dbReference>
<keyword evidence="9" id="KW-1185">Reference proteome</keyword>
<keyword evidence="4" id="KW-0641">Proline biosynthesis</keyword>
<comment type="function">
    <text evidence="4">Catalyzes the reduction of 1-pyrroline-5-carboxylate (PCA) to L-proline.</text>
</comment>
<feature type="domain" description="Pyrroline-5-carboxylate reductase dimerisation" evidence="7">
    <location>
        <begin position="165"/>
        <end position="269"/>
    </location>
</feature>
<comment type="catalytic activity">
    <reaction evidence="4">
        <text>L-proline + NAD(+) = (S)-1-pyrroline-5-carboxylate + NADH + 2 H(+)</text>
        <dbReference type="Rhea" id="RHEA:14105"/>
        <dbReference type="ChEBI" id="CHEBI:15378"/>
        <dbReference type="ChEBI" id="CHEBI:17388"/>
        <dbReference type="ChEBI" id="CHEBI:57540"/>
        <dbReference type="ChEBI" id="CHEBI:57945"/>
        <dbReference type="ChEBI" id="CHEBI:60039"/>
        <dbReference type="EC" id="1.5.1.2"/>
    </reaction>
</comment>
<reference evidence="8" key="1">
    <citation type="submission" date="2021-02" db="EMBL/GenBank/DDBJ databases">
        <authorList>
            <person name="Cremers G."/>
            <person name="Picone N."/>
        </authorList>
    </citation>
    <scope>NUCLEOTIDE SEQUENCE</scope>
    <source>
        <strain evidence="8">PQ17</strain>
    </source>
</reference>